<dbReference type="AlphaFoldDB" id="A0A0R1WAE5"/>
<comment type="caution">
    <text evidence="1">The sequence shown here is derived from an EMBL/GenBank/DDBJ whole genome shotgun (WGS) entry which is preliminary data.</text>
</comment>
<evidence type="ECO:0000313" key="1">
    <source>
        <dbReference type="EMBL" id="KRM14791.1"/>
    </source>
</evidence>
<evidence type="ECO:0008006" key="3">
    <source>
        <dbReference type="Google" id="ProtNLM"/>
    </source>
</evidence>
<dbReference type="RefSeq" id="WP_057892934.1">
    <property type="nucleotide sequence ID" value="NZ_AZFV01000031.1"/>
</dbReference>
<name>A0A0R1WAE5_9LACO</name>
<keyword evidence="2" id="KW-1185">Reference proteome</keyword>
<protein>
    <recommendedName>
        <fullName evidence="3">Helix-turn-helix conjugative transposon-like domain-containing protein</fullName>
    </recommendedName>
</protein>
<dbReference type="Proteomes" id="UP000051302">
    <property type="component" value="Unassembled WGS sequence"/>
</dbReference>
<sequence length="83" mass="9985">MKNNPELMDAIKSKNENKIFTSMKPLLYKTIKGAPYNERQDYYQELSIEIIRTIRKQYKNEHKNFDDFLKKNKLISLNGCYFS</sequence>
<dbReference type="EMBL" id="AZFV01000031">
    <property type="protein sequence ID" value="KRM14791.1"/>
    <property type="molecule type" value="Genomic_DNA"/>
</dbReference>
<accession>A0A0R1WAE5</accession>
<reference evidence="1 2" key="1">
    <citation type="journal article" date="2015" name="Genome Announc.">
        <title>Expanding the biotechnology potential of lactobacilli through comparative genomics of 213 strains and associated genera.</title>
        <authorList>
            <person name="Sun Z."/>
            <person name="Harris H.M."/>
            <person name="McCann A."/>
            <person name="Guo C."/>
            <person name="Argimon S."/>
            <person name="Zhang W."/>
            <person name="Yang X."/>
            <person name="Jeffery I.B."/>
            <person name="Cooney J.C."/>
            <person name="Kagawa T.F."/>
            <person name="Liu W."/>
            <person name="Song Y."/>
            <person name="Salvetti E."/>
            <person name="Wrobel A."/>
            <person name="Rasinkangas P."/>
            <person name="Parkhill J."/>
            <person name="Rea M.C."/>
            <person name="O'Sullivan O."/>
            <person name="Ritari J."/>
            <person name="Douillard F.P."/>
            <person name="Paul Ross R."/>
            <person name="Yang R."/>
            <person name="Briner A.E."/>
            <person name="Felis G.E."/>
            <person name="de Vos W.M."/>
            <person name="Barrangou R."/>
            <person name="Klaenhammer T.R."/>
            <person name="Caufield P.W."/>
            <person name="Cui Y."/>
            <person name="Zhang H."/>
            <person name="O'Toole P.W."/>
        </authorList>
    </citation>
    <scope>NUCLEOTIDE SEQUENCE [LARGE SCALE GENOMIC DNA]</scope>
    <source>
        <strain evidence="1 2">DSM 16982</strain>
    </source>
</reference>
<organism evidence="1 2">
    <name type="scientific">Companilactobacillus nantensis DSM 16982</name>
    <dbReference type="NCBI Taxonomy" id="1423774"/>
    <lineage>
        <taxon>Bacteria</taxon>
        <taxon>Bacillati</taxon>
        <taxon>Bacillota</taxon>
        <taxon>Bacilli</taxon>
        <taxon>Lactobacillales</taxon>
        <taxon>Lactobacillaceae</taxon>
        <taxon>Companilactobacillus</taxon>
    </lineage>
</organism>
<dbReference type="PATRIC" id="fig|1423774.3.peg.1712"/>
<evidence type="ECO:0000313" key="2">
    <source>
        <dbReference type="Proteomes" id="UP000051302"/>
    </source>
</evidence>
<proteinExistence type="predicted"/>
<gene>
    <name evidence="1" type="ORF">FD31_GL001650</name>
</gene>